<dbReference type="PROSITE" id="PS51159">
    <property type="entry name" value="CBM21"/>
    <property type="match status" value="1"/>
</dbReference>
<organism evidence="3 4">
    <name type="scientific">Talaromyces proteolyticus</name>
    <dbReference type="NCBI Taxonomy" id="1131652"/>
    <lineage>
        <taxon>Eukaryota</taxon>
        <taxon>Fungi</taxon>
        <taxon>Dikarya</taxon>
        <taxon>Ascomycota</taxon>
        <taxon>Pezizomycotina</taxon>
        <taxon>Eurotiomycetes</taxon>
        <taxon>Eurotiomycetidae</taxon>
        <taxon>Eurotiales</taxon>
        <taxon>Trichocomaceae</taxon>
        <taxon>Talaromyces</taxon>
        <taxon>Talaromyces sect. Bacilispori</taxon>
    </lineage>
</organism>
<feature type="region of interest" description="Disordered" evidence="1">
    <location>
        <begin position="43"/>
        <end position="120"/>
    </location>
</feature>
<dbReference type="EMBL" id="JAJTJA010000001">
    <property type="protein sequence ID" value="KAH8705914.1"/>
    <property type="molecule type" value="Genomic_DNA"/>
</dbReference>
<dbReference type="GO" id="GO:0008157">
    <property type="term" value="F:protein phosphatase 1 binding"/>
    <property type="evidence" value="ECO:0007669"/>
    <property type="project" value="TreeGrafter"/>
</dbReference>
<feature type="compositionally biased region" description="Basic and acidic residues" evidence="1">
    <location>
        <begin position="481"/>
        <end position="495"/>
    </location>
</feature>
<feature type="region of interest" description="Disordered" evidence="1">
    <location>
        <begin position="420"/>
        <end position="452"/>
    </location>
</feature>
<name>A0AAD4L2C8_9EURO</name>
<feature type="compositionally biased region" description="Low complexity" evidence="1">
    <location>
        <begin position="603"/>
        <end position="615"/>
    </location>
</feature>
<sequence>MDTILTDGLPQSMPYTSPQLSLALALSPVAALSCNGNPAMFPERPHHLRSSSSSAHTYIRRHRRSPSFSKLAAEPEQSFPNLRQSPPPRNNAIIPSGAVISPPESAANSSDDETSPTTVRPLPVEKLDAAIRSLQSERVDIQGPPVNPNVAIHSRTKVLPLTHQARSISHSRSSTETDIQFLADSLSSSPIDSDRDDLDAKPPMVRKKSGEVVRPALRTKRRPSSMPGTPTFSKNVHFDAQLEHIRHFLQLDKPLAVSANTSPVETYTNEPEFPFGNKSVDWEIKLPNFPSDNPSRKHQIVRLDRLYLSPDQQNLVGAVVVANLAFHKQVIARFTFDYWTTVSEVTADFNHDVRRRDVNDGYDRFSFSIKLADITNLESKTLFLCIRYTVAGQDYWDNNASMNYQVDFSKVENVQTAERTGRNALTQPLPRSRNAGPTASRPLSMPPSFGVFKSPSFSSPGYSPFSRDRKPDSDFQLTAIDSHDLEPPKPREKPARQAWGNRYDFGASLSAVRNDGAAEDRTSLTAKAKSSGSGRSSPSPQPPAIVAAIASTKPHHESSSYKELVDKYCFFGTTKSMGTTPASGTLTFDMASVSPSELPRVDSGISISDSESGSISGSGSGSGSPSMSPYNGSPMMFTLYQPPFSNGFRAESHSPAIAG</sequence>
<dbReference type="GO" id="GO:0000164">
    <property type="term" value="C:protein phosphatase type 1 complex"/>
    <property type="evidence" value="ECO:0007669"/>
    <property type="project" value="TreeGrafter"/>
</dbReference>
<dbReference type="Gene3D" id="2.60.40.2440">
    <property type="entry name" value="Carbohydrate binding type-21 domain"/>
    <property type="match status" value="1"/>
</dbReference>
<dbReference type="GO" id="GO:2001069">
    <property type="term" value="F:glycogen binding"/>
    <property type="evidence" value="ECO:0007669"/>
    <property type="project" value="TreeGrafter"/>
</dbReference>
<feature type="compositionally biased region" description="Low complexity" evidence="1">
    <location>
        <begin position="623"/>
        <end position="632"/>
    </location>
</feature>
<protein>
    <submittedName>
        <fullName evidence="3">Phosphatase regulatory subunit-domain-containing protein</fullName>
    </submittedName>
</protein>
<feature type="region of interest" description="Disordered" evidence="1">
    <location>
        <begin position="480"/>
        <end position="500"/>
    </location>
</feature>
<dbReference type="GO" id="GO:0005979">
    <property type="term" value="P:regulation of glycogen biosynthetic process"/>
    <property type="evidence" value="ECO:0007669"/>
    <property type="project" value="TreeGrafter"/>
</dbReference>
<dbReference type="GeneID" id="70245272"/>
<dbReference type="PANTHER" id="PTHR12307">
    <property type="entry name" value="PROTEIN PHOSPHATASE 1 REGULATORY SUBUNIT"/>
    <property type="match status" value="1"/>
</dbReference>
<evidence type="ECO:0000256" key="1">
    <source>
        <dbReference type="SAM" id="MobiDB-lite"/>
    </source>
</evidence>
<gene>
    <name evidence="3" type="ORF">BGW36DRAFT_368371</name>
</gene>
<accession>A0AAD4L2C8</accession>
<dbReference type="InterPro" id="IPR038175">
    <property type="entry name" value="CBM21_dom_sf"/>
</dbReference>
<dbReference type="InterPro" id="IPR050782">
    <property type="entry name" value="PP1_regulatory_subunit_3"/>
</dbReference>
<dbReference type="InterPro" id="IPR005036">
    <property type="entry name" value="CBM21_dom"/>
</dbReference>
<evidence type="ECO:0000313" key="4">
    <source>
        <dbReference type="Proteomes" id="UP001201262"/>
    </source>
</evidence>
<dbReference type="Pfam" id="PF03370">
    <property type="entry name" value="CBM_21"/>
    <property type="match status" value="1"/>
</dbReference>
<evidence type="ECO:0000259" key="2">
    <source>
        <dbReference type="PROSITE" id="PS51159"/>
    </source>
</evidence>
<dbReference type="AlphaFoldDB" id="A0AAD4L2C8"/>
<feature type="domain" description="CBM21" evidence="2">
    <location>
        <begin position="293"/>
        <end position="407"/>
    </location>
</feature>
<comment type="caution">
    <text evidence="3">The sequence shown here is derived from an EMBL/GenBank/DDBJ whole genome shotgun (WGS) entry which is preliminary data.</text>
</comment>
<feature type="region of interest" description="Disordered" evidence="1">
    <location>
        <begin position="186"/>
        <end position="211"/>
    </location>
</feature>
<dbReference type="PANTHER" id="PTHR12307:SF36">
    <property type="entry name" value="GLYCOGEN-BINDING SUBUNIT 76A"/>
    <property type="match status" value="1"/>
</dbReference>
<dbReference type="RefSeq" id="XP_046078535.1">
    <property type="nucleotide sequence ID" value="XM_046214985.1"/>
</dbReference>
<dbReference type="Proteomes" id="UP001201262">
    <property type="component" value="Unassembled WGS sequence"/>
</dbReference>
<evidence type="ECO:0000313" key="3">
    <source>
        <dbReference type="EMBL" id="KAH8705914.1"/>
    </source>
</evidence>
<feature type="region of interest" description="Disordered" evidence="1">
    <location>
        <begin position="514"/>
        <end position="543"/>
    </location>
</feature>
<proteinExistence type="predicted"/>
<keyword evidence="4" id="KW-1185">Reference proteome</keyword>
<reference evidence="3" key="1">
    <citation type="submission" date="2021-12" db="EMBL/GenBank/DDBJ databases">
        <title>Convergent genome expansion in fungi linked to evolution of root-endophyte symbiosis.</title>
        <authorList>
            <consortium name="DOE Joint Genome Institute"/>
            <person name="Ke Y.-H."/>
            <person name="Bonito G."/>
            <person name="Liao H.-L."/>
            <person name="Looney B."/>
            <person name="Rojas-Flechas A."/>
            <person name="Nash J."/>
            <person name="Hameed K."/>
            <person name="Schadt C."/>
            <person name="Martin F."/>
            <person name="Crous P.W."/>
            <person name="Miettinen O."/>
            <person name="Magnuson J.K."/>
            <person name="Labbe J."/>
            <person name="Jacobson D."/>
            <person name="Doktycz M.J."/>
            <person name="Veneault-Fourrey C."/>
            <person name="Kuo A."/>
            <person name="Mondo S."/>
            <person name="Calhoun S."/>
            <person name="Riley R."/>
            <person name="Ohm R."/>
            <person name="LaButti K."/>
            <person name="Andreopoulos B."/>
            <person name="Pangilinan J."/>
            <person name="Nolan M."/>
            <person name="Tritt A."/>
            <person name="Clum A."/>
            <person name="Lipzen A."/>
            <person name="Daum C."/>
            <person name="Barry K."/>
            <person name="Grigoriev I.V."/>
            <person name="Vilgalys R."/>
        </authorList>
    </citation>
    <scope>NUCLEOTIDE SEQUENCE</scope>
    <source>
        <strain evidence="3">PMI_201</strain>
    </source>
</reference>
<feature type="region of interest" description="Disordered" evidence="1">
    <location>
        <begin position="595"/>
        <end position="632"/>
    </location>
</feature>